<keyword evidence="5 7" id="KW-1133">Transmembrane helix</keyword>
<evidence type="ECO:0000256" key="2">
    <source>
        <dbReference type="ARBA" id="ARBA00022448"/>
    </source>
</evidence>
<proteinExistence type="predicted"/>
<keyword evidence="4 7" id="KW-0812">Transmembrane</keyword>
<reference evidence="8" key="1">
    <citation type="submission" date="2019-10" db="EMBL/GenBank/DDBJ databases">
        <title>Metagenomic sequencing of thiosulfate-disproportionating enrichment culture.</title>
        <authorList>
            <person name="Umezawa K."/>
            <person name="Kojima H."/>
            <person name="Fukui M."/>
        </authorList>
    </citation>
    <scope>NUCLEOTIDE SEQUENCE</scope>
    <source>
        <strain evidence="8">45J</strain>
    </source>
</reference>
<feature type="transmembrane region" description="Helical" evidence="7">
    <location>
        <begin position="72"/>
        <end position="93"/>
    </location>
</feature>
<dbReference type="InterPro" id="IPR002751">
    <property type="entry name" value="CbiM/NikMN"/>
</dbReference>
<evidence type="ECO:0000256" key="1">
    <source>
        <dbReference type="ARBA" id="ARBA00004651"/>
    </source>
</evidence>
<dbReference type="PANTHER" id="PTHR34229">
    <property type="entry name" value="METAL TRANSPORT PROTEIN HI_1621-RELATED"/>
    <property type="match status" value="1"/>
</dbReference>
<dbReference type="AlphaFoldDB" id="A0A5J4KZJ6"/>
<gene>
    <name evidence="8" type="ORF">A45J_0178</name>
</gene>
<sequence length="228" mass="24685">MHIPDGYLSPQTYVPLYGASFVFWTIALRKLKKEMDAKYVPYLAMAAAFSFLIQMFNIPIPGGTTGHAVGAGIIAILLGPWTAVIAVSVVLIIQAIIFGDGGITAIGANCFNMAVVMPFISYWIFKVIRGNSEKGMRLYIAAFLSGWLGLLIAALITAVEFGIQPMIAMSPDGRPLYAPYPLSVAVPAMALEHLLVFGIIEGVVTAMLLKYFFKHEPDLIYALHGGAR</sequence>
<feature type="transmembrane region" description="Helical" evidence="7">
    <location>
        <begin position="40"/>
        <end position="60"/>
    </location>
</feature>
<protein>
    <submittedName>
        <fullName evidence="8">Cobalamin biosynthesis protein CbiM</fullName>
    </submittedName>
</protein>
<keyword evidence="2" id="KW-0813">Transport</keyword>
<evidence type="ECO:0000256" key="3">
    <source>
        <dbReference type="ARBA" id="ARBA00022475"/>
    </source>
</evidence>
<dbReference type="PANTHER" id="PTHR34229:SF1">
    <property type="entry name" value="METAL TRANSPORT PROTEIN HI_1621-RELATED"/>
    <property type="match status" value="1"/>
</dbReference>
<evidence type="ECO:0000256" key="5">
    <source>
        <dbReference type="ARBA" id="ARBA00022989"/>
    </source>
</evidence>
<evidence type="ECO:0000256" key="7">
    <source>
        <dbReference type="SAM" id="Phobius"/>
    </source>
</evidence>
<evidence type="ECO:0000256" key="6">
    <source>
        <dbReference type="ARBA" id="ARBA00023136"/>
    </source>
</evidence>
<dbReference type="GO" id="GO:0005886">
    <property type="term" value="C:plasma membrane"/>
    <property type="evidence" value="ECO:0007669"/>
    <property type="project" value="UniProtKB-SubCell"/>
</dbReference>
<accession>A0A5J4KZJ6</accession>
<dbReference type="EMBL" id="BLAB01000001">
    <property type="protein sequence ID" value="GER92462.1"/>
    <property type="molecule type" value="Genomic_DNA"/>
</dbReference>
<comment type="subcellular location">
    <subcellularLocation>
        <location evidence="1">Cell membrane</location>
        <topology evidence="1">Multi-pass membrane protein</topology>
    </subcellularLocation>
</comment>
<feature type="transmembrane region" description="Helical" evidence="7">
    <location>
        <begin position="12"/>
        <end position="28"/>
    </location>
</feature>
<evidence type="ECO:0000313" key="8">
    <source>
        <dbReference type="EMBL" id="GER92462.1"/>
    </source>
</evidence>
<keyword evidence="6 7" id="KW-0472">Membrane</keyword>
<dbReference type="NCBIfam" id="NF008873">
    <property type="entry name" value="PRK11909.1"/>
    <property type="match status" value="1"/>
</dbReference>
<organism evidence="8">
    <name type="scientific">hot springs metagenome</name>
    <dbReference type="NCBI Taxonomy" id="433727"/>
    <lineage>
        <taxon>unclassified sequences</taxon>
        <taxon>metagenomes</taxon>
        <taxon>ecological metagenomes</taxon>
    </lineage>
</organism>
<dbReference type="GO" id="GO:0000041">
    <property type="term" value="P:transition metal ion transport"/>
    <property type="evidence" value="ECO:0007669"/>
    <property type="project" value="InterPro"/>
</dbReference>
<dbReference type="Pfam" id="PF01891">
    <property type="entry name" value="CbiM"/>
    <property type="match status" value="1"/>
</dbReference>
<dbReference type="Gene3D" id="1.10.1760.20">
    <property type="match status" value="1"/>
</dbReference>
<feature type="transmembrane region" description="Helical" evidence="7">
    <location>
        <begin position="137"/>
        <end position="163"/>
    </location>
</feature>
<name>A0A5J4KZJ6_9ZZZZ</name>
<feature type="transmembrane region" description="Helical" evidence="7">
    <location>
        <begin position="184"/>
        <end position="209"/>
    </location>
</feature>
<comment type="caution">
    <text evidence="8">The sequence shown here is derived from an EMBL/GenBank/DDBJ whole genome shotgun (WGS) entry which is preliminary data.</text>
</comment>
<feature type="transmembrane region" description="Helical" evidence="7">
    <location>
        <begin position="105"/>
        <end position="125"/>
    </location>
</feature>
<evidence type="ECO:0000256" key="4">
    <source>
        <dbReference type="ARBA" id="ARBA00022692"/>
    </source>
</evidence>
<keyword evidence="3" id="KW-1003">Cell membrane</keyword>